<feature type="non-terminal residue" evidence="1">
    <location>
        <position position="79"/>
    </location>
</feature>
<reference evidence="1" key="1">
    <citation type="submission" date="2022-03" db="EMBL/GenBank/DDBJ databases">
        <authorList>
            <person name="Martin H S."/>
        </authorList>
    </citation>
    <scope>NUCLEOTIDE SEQUENCE</scope>
</reference>
<name>A0ABN8HTS7_9NEOP</name>
<gene>
    <name evidence="1" type="ORF">IPOD504_LOCUS3014</name>
</gene>
<sequence length="79" mass="8628">MAARALDARRALPLSPRLLDTFRDTINNGPTPGGRLIEPGSSQLVIRQECAANALPRPEHADPLAVGRFDRRRAQGRVC</sequence>
<protein>
    <submittedName>
        <fullName evidence="1">Uncharacterized protein</fullName>
    </submittedName>
</protein>
<organism evidence="1 2">
    <name type="scientific">Iphiclides podalirius</name>
    <name type="common">scarce swallowtail</name>
    <dbReference type="NCBI Taxonomy" id="110791"/>
    <lineage>
        <taxon>Eukaryota</taxon>
        <taxon>Metazoa</taxon>
        <taxon>Ecdysozoa</taxon>
        <taxon>Arthropoda</taxon>
        <taxon>Hexapoda</taxon>
        <taxon>Insecta</taxon>
        <taxon>Pterygota</taxon>
        <taxon>Neoptera</taxon>
        <taxon>Endopterygota</taxon>
        <taxon>Lepidoptera</taxon>
        <taxon>Glossata</taxon>
        <taxon>Ditrysia</taxon>
        <taxon>Papilionoidea</taxon>
        <taxon>Papilionidae</taxon>
        <taxon>Papilioninae</taxon>
        <taxon>Iphiclides</taxon>
    </lineage>
</organism>
<keyword evidence="2" id="KW-1185">Reference proteome</keyword>
<evidence type="ECO:0000313" key="1">
    <source>
        <dbReference type="EMBL" id="CAH2041238.1"/>
    </source>
</evidence>
<proteinExistence type="predicted"/>
<dbReference type="Proteomes" id="UP000837857">
    <property type="component" value="Chromosome 13"/>
</dbReference>
<accession>A0ABN8HTS7</accession>
<dbReference type="EMBL" id="OW152825">
    <property type="protein sequence ID" value="CAH2041238.1"/>
    <property type="molecule type" value="Genomic_DNA"/>
</dbReference>
<evidence type="ECO:0000313" key="2">
    <source>
        <dbReference type="Proteomes" id="UP000837857"/>
    </source>
</evidence>